<sequence>MAAPTDRSELSKRLLPEMTPVSPSNAALTAALPQLPSTASVAERVAARFAVTGNAVITGGAGTLALHTARALLEHGLSGLALLDLDPLGQSRQQIKQLVKDFPDVKIVTGNCNVTSSESTQQAMAQASKYFAEEGVGTQIDALLTFAGVVGCVHASEMEEKEWRRVMDVNLTGAFLAAQAVLPYMAGAPAKNDANSEEGLNNFDTSQTSVGRGGAITFIASMSGHIVNYPQPQSAYNVSKAGIVHLARCLAAEWAHAGVRVNSISPGYMDTILNEGEGLERARKMWSERCPLARMGDPEELAGVCVLLSSRRAGGYITGSDFGVDGGSCVF</sequence>
<organism evidence="4 5">
    <name type="scientific">Phaeomoniella chlamydospora</name>
    <name type="common">Phaeoacremonium chlamydosporum</name>
    <dbReference type="NCBI Taxonomy" id="158046"/>
    <lineage>
        <taxon>Eukaryota</taxon>
        <taxon>Fungi</taxon>
        <taxon>Dikarya</taxon>
        <taxon>Ascomycota</taxon>
        <taxon>Pezizomycotina</taxon>
        <taxon>Eurotiomycetes</taxon>
        <taxon>Chaetothyriomycetidae</taxon>
        <taxon>Phaeomoniellales</taxon>
        <taxon>Phaeomoniellaceae</taxon>
        <taxon>Phaeomoniella</taxon>
    </lineage>
</organism>
<evidence type="ECO:0000256" key="3">
    <source>
        <dbReference type="ARBA" id="ARBA00023002"/>
    </source>
</evidence>
<dbReference type="PRINTS" id="PR00081">
    <property type="entry name" value="GDHRDH"/>
</dbReference>
<dbReference type="PANTHER" id="PTHR42760:SF115">
    <property type="entry name" value="3-OXOACYL-[ACYL-CARRIER-PROTEIN] REDUCTASE FABG"/>
    <property type="match status" value="1"/>
</dbReference>
<dbReference type="SUPFAM" id="SSF51735">
    <property type="entry name" value="NAD(P)-binding Rossmann-fold domains"/>
    <property type="match status" value="1"/>
</dbReference>
<dbReference type="Pfam" id="PF13561">
    <property type="entry name" value="adh_short_C2"/>
    <property type="match status" value="1"/>
</dbReference>
<dbReference type="Pfam" id="PF00106">
    <property type="entry name" value="adh_short"/>
    <property type="match status" value="1"/>
</dbReference>
<dbReference type="GO" id="GO:0016616">
    <property type="term" value="F:oxidoreductase activity, acting on the CH-OH group of donors, NAD or NADP as acceptor"/>
    <property type="evidence" value="ECO:0007669"/>
    <property type="project" value="TreeGrafter"/>
</dbReference>
<evidence type="ECO:0000256" key="1">
    <source>
        <dbReference type="ARBA" id="ARBA00006484"/>
    </source>
</evidence>
<keyword evidence="3" id="KW-0560">Oxidoreductase</keyword>
<evidence type="ECO:0000256" key="2">
    <source>
        <dbReference type="ARBA" id="ARBA00022857"/>
    </source>
</evidence>
<reference evidence="4 5" key="1">
    <citation type="submission" date="2015-05" db="EMBL/GenBank/DDBJ databases">
        <title>Distinctive expansion of gene families associated with plant cell wall degradation and secondary metabolism in the genomes of grapevine trunk pathogens.</title>
        <authorList>
            <person name="Lawrence D.P."/>
            <person name="Travadon R."/>
            <person name="Rolshausen P.E."/>
            <person name="Baumgartner K."/>
        </authorList>
    </citation>
    <scope>NUCLEOTIDE SEQUENCE [LARGE SCALE GENOMIC DNA]</scope>
    <source>
        <strain evidence="4">UCRPC4</strain>
    </source>
</reference>
<dbReference type="EMBL" id="LCWF01000113">
    <property type="protein sequence ID" value="KKY18899.1"/>
    <property type="molecule type" value="Genomic_DNA"/>
</dbReference>
<dbReference type="PROSITE" id="PS00061">
    <property type="entry name" value="ADH_SHORT"/>
    <property type="match status" value="1"/>
</dbReference>
<keyword evidence="5" id="KW-1185">Reference proteome</keyword>
<reference evidence="4 5" key="2">
    <citation type="submission" date="2015-05" db="EMBL/GenBank/DDBJ databases">
        <authorList>
            <person name="Morales-Cruz A."/>
            <person name="Amrine K.C."/>
            <person name="Cantu D."/>
        </authorList>
    </citation>
    <scope>NUCLEOTIDE SEQUENCE [LARGE SCALE GENOMIC DNA]</scope>
    <source>
        <strain evidence="4">UCRPC4</strain>
    </source>
</reference>
<accession>A0A0G2E8I8</accession>
<dbReference type="InterPro" id="IPR002347">
    <property type="entry name" value="SDR_fam"/>
</dbReference>
<dbReference type="Proteomes" id="UP000053317">
    <property type="component" value="Unassembled WGS sequence"/>
</dbReference>
<proteinExistence type="inferred from homology"/>
<name>A0A0G2E8I8_PHACM</name>
<gene>
    <name evidence="4" type="ORF">UCRPC4_g04694</name>
</gene>
<evidence type="ECO:0000313" key="5">
    <source>
        <dbReference type="Proteomes" id="UP000053317"/>
    </source>
</evidence>
<keyword evidence="2" id="KW-0521">NADP</keyword>
<comment type="similarity">
    <text evidence="1">Belongs to the short-chain dehydrogenases/reductases (SDR) family.</text>
</comment>
<dbReference type="AlphaFoldDB" id="A0A0G2E8I8"/>
<dbReference type="InterPro" id="IPR036291">
    <property type="entry name" value="NAD(P)-bd_dom_sf"/>
</dbReference>
<dbReference type="OrthoDB" id="47007at2759"/>
<comment type="caution">
    <text evidence="4">The sequence shown here is derived from an EMBL/GenBank/DDBJ whole genome shotgun (WGS) entry which is preliminary data.</text>
</comment>
<dbReference type="Gene3D" id="3.40.50.720">
    <property type="entry name" value="NAD(P)-binding Rossmann-like Domain"/>
    <property type="match status" value="1"/>
</dbReference>
<protein>
    <submittedName>
        <fullName evidence="4">Putative short chain dehydrogenase reductase family</fullName>
    </submittedName>
</protein>
<dbReference type="PANTHER" id="PTHR42760">
    <property type="entry name" value="SHORT-CHAIN DEHYDROGENASES/REDUCTASES FAMILY MEMBER"/>
    <property type="match status" value="1"/>
</dbReference>
<evidence type="ECO:0000313" key="4">
    <source>
        <dbReference type="EMBL" id="KKY18899.1"/>
    </source>
</evidence>
<dbReference type="InterPro" id="IPR020904">
    <property type="entry name" value="Sc_DH/Rdtase_CS"/>
</dbReference>